<protein>
    <submittedName>
        <fullName evidence="9">Glutathione ABC transporter ATP-binding protein</fullName>
    </submittedName>
</protein>
<evidence type="ECO:0000313" key="10">
    <source>
        <dbReference type="Proteomes" id="UP000065151"/>
    </source>
</evidence>
<dbReference type="Pfam" id="PF00005">
    <property type="entry name" value="ABC_tran"/>
    <property type="match status" value="2"/>
</dbReference>
<keyword evidence="5" id="KW-0547">Nucleotide-binding</keyword>
<dbReference type="PROSITE" id="PS50893">
    <property type="entry name" value="ABC_TRANSPORTER_2"/>
    <property type="match status" value="2"/>
</dbReference>
<dbReference type="KEGG" id="psul:AU252_15360"/>
<dbReference type="InterPro" id="IPR017871">
    <property type="entry name" value="ABC_transporter-like_CS"/>
</dbReference>
<evidence type="ECO:0000256" key="5">
    <source>
        <dbReference type="ARBA" id="ARBA00022741"/>
    </source>
</evidence>
<feature type="domain" description="ABC transporter" evidence="8">
    <location>
        <begin position="286"/>
        <end position="532"/>
    </location>
</feature>
<dbReference type="SMART" id="SM00382">
    <property type="entry name" value="AAA"/>
    <property type="match status" value="2"/>
</dbReference>
<dbReference type="InterPro" id="IPR050388">
    <property type="entry name" value="ABC_Ni/Peptide_Import"/>
</dbReference>
<accession>A0A0U2XEI6</accession>
<proteinExistence type="inferred from homology"/>
<sequence>MSAPILEISGLSVEFRTHKGWRAVTSDVSLDIRRGETIALVGESGSGKSVTAMSVLNLLPKNARRLGSIKFQGEELLSASEPRLRKLRGQGISMIFQEPMTALNPVYTVESQLCDAILSHRKISKQAASELALKLLQQVHMPSPEKKLKHYPHQLSGGQRQRVMIAMAISSEPQLLIADEPTTALDVTVQAEILDLLLELQKKMGMAVLLITHDMGVVADVADRVFVMSSGNVVEHARTEQLFAAPQAQYTRDLLNAVPYLGKSNGRTRIHEPESTLGDEQSSPVLELRDTVIEYPGRRRHAGFRAVDGVSFSIKQGEILGLVGESGSGKTTIGRAAIGLIPATGGSILINGADIGSADERKKRAIRKNVSIVFQDPASSLNPRVPIGRTVTDPLRWAGTELNSKQLDQKARDLLDSVRIPTDWASRYPHELSGGQRQRIGIARAIAIDPLLMVADEPTSALDVSVQASVLELLLELQRTMGFSCLFISHDLSVVERLSNRVAVLNKGTVVEIGDTHDILHNPQHPYTQRLLAAAPVPDPVVQRQKRRDRMSLVS</sequence>
<reference evidence="9 10" key="1">
    <citation type="submission" date="2015-12" db="EMBL/GenBank/DDBJ databases">
        <authorList>
            <person name="Shamseldin A."/>
            <person name="Moawad H."/>
            <person name="Abd El-Rahim W.M."/>
            <person name="Sadowsky M.J."/>
        </authorList>
    </citation>
    <scope>NUCLEOTIDE SEQUENCE [LARGE SCALE GENOMIC DNA]</scope>
    <source>
        <strain evidence="9 10">Ar51</strain>
    </source>
</reference>
<evidence type="ECO:0000256" key="1">
    <source>
        <dbReference type="ARBA" id="ARBA00004202"/>
    </source>
</evidence>
<dbReference type="InterPro" id="IPR003593">
    <property type="entry name" value="AAA+_ATPase"/>
</dbReference>
<dbReference type="NCBIfam" id="NF007739">
    <property type="entry name" value="PRK10419.1"/>
    <property type="match status" value="2"/>
</dbReference>
<dbReference type="InterPro" id="IPR027417">
    <property type="entry name" value="P-loop_NTPase"/>
</dbReference>
<dbReference type="FunFam" id="3.40.50.300:FF:000016">
    <property type="entry name" value="Oligopeptide ABC transporter ATP-binding component"/>
    <property type="match status" value="1"/>
</dbReference>
<keyword evidence="7" id="KW-0472">Membrane</keyword>
<keyword evidence="4" id="KW-1003">Cell membrane</keyword>
<evidence type="ECO:0000313" key="9">
    <source>
        <dbReference type="EMBL" id="ALV42354.1"/>
    </source>
</evidence>
<dbReference type="SUPFAM" id="SSF52540">
    <property type="entry name" value="P-loop containing nucleoside triphosphate hydrolases"/>
    <property type="match status" value="2"/>
</dbReference>
<dbReference type="Proteomes" id="UP000065151">
    <property type="component" value="Chromosome"/>
</dbReference>
<dbReference type="CDD" id="cd03257">
    <property type="entry name" value="ABC_NikE_OppD_transporters"/>
    <property type="match status" value="2"/>
</dbReference>
<evidence type="ECO:0000256" key="4">
    <source>
        <dbReference type="ARBA" id="ARBA00022475"/>
    </source>
</evidence>
<organism evidence="9">
    <name type="scientific">Pseudarthrobacter sulfonivorans</name>
    <dbReference type="NCBI Taxonomy" id="121292"/>
    <lineage>
        <taxon>Bacteria</taxon>
        <taxon>Bacillati</taxon>
        <taxon>Actinomycetota</taxon>
        <taxon>Actinomycetes</taxon>
        <taxon>Micrococcales</taxon>
        <taxon>Micrococcaceae</taxon>
        <taxon>Pseudarthrobacter</taxon>
    </lineage>
</organism>
<evidence type="ECO:0000256" key="3">
    <source>
        <dbReference type="ARBA" id="ARBA00022448"/>
    </source>
</evidence>
<dbReference type="GO" id="GO:0016887">
    <property type="term" value="F:ATP hydrolysis activity"/>
    <property type="evidence" value="ECO:0007669"/>
    <property type="project" value="InterPro"/>
</dbReference>
<dbReference type="GO" id="GO:0005886">
    <property type="term" value="C:plasma membrane"/>
    <property type="evidence" value="ECO:0007669"/>
    <property type="project" value="UniProtKB-SubCell"/>
</dbReference>
<dbReference type="STRING" id="121292.AU252_15360"/>
<dbReference type="NCBIfam" id="NF008453">
    <property type="entry name" value="PRK11308.1"/>
    <property type="match status" value="2"/>
</dbReference>
<evidence type="ECO:0000256" key="2">
    <source>
        <dbReference type="ARBA" id="ARBA00005417"/>
    </source>
</evidence>
<dbReference type="InterPro" id="IPR003439">
    <property type="entry name" value="ABC_transporter-like_ATP-bd"/>
</dbReference>
<dbReference type="EMBL" id="CP013747">
    <property type="protein sequence ID" value="ALV42354.1"/>
    <property type="molecule type" value="Genomic_DNA"/>
</dbReference>
<dbReference type="Gene3D" id="3.40.50.300">
    <property type="entry name" value="P-loop containing nucleotide triphosphate hydrolases"/>
    <property type="match status" value="2"/>
</dbReference>
<evidence type="ECO:0000256" key="7">
    <source>
        <dbReference type="ARBA" id="ARBA00023136"/>
    </source>
</evidence>
<dbReference type="InterPro" id="IPR013563">
    <property type="entry name" value="Oligopep_ABC_C"/>
</dbReference>
<dbReference type="Pfam" id="PF08352">
    <property type="entry name" value="oligo_HPY"/>
    <property type="match status" value="2"/>
</dbReference>
<dbReference type="GO" id="GO:0005524">
    <property type="term" value="F:ATP binding"/>
    <property type="evidence" value="ECO:0007669"/>
    <property type="project" value="UniProtKB-KW"/>
</dbReference>
<comment type="subcellular location">
    <subcellularLocation>
        <location evidence="1">Cell membrane</location>
        <topology evidence="1">Peripheral membrane protein</topology>
    </subcellularLocation>
</comment>
<feature type="domain" description="ABC transporter" evidence="8">
    <location>
        <begin position="8"/>
        <end position="255"/>
    </location>
</feature>
<evidence type="ECO:0000259" key="8">
    <source>
        <dbReference type="PROSITE" id="PS50893"/>
    </source>
</evidence>
<gene>
    <name evidence="9" type="ORF">AU252_15360</name>
</gene>
<dbReference type="PROSITE" id="PS00211">
    <property type="entry name" value="ABC_TRANSPORTER_1"/>
    <property type="match status" value="2"/>
</dbReference>
<evidence type="ECO:0000256" key="6">
    <source>
        <dbReference type="ARBA" id="ARBA00022840"/>
    </source>
</evidence>
<dbReference type="AlphaFoldDB" id="A0A0U2XEI6"/>
<dbReference type="PANTHER" id="PTHR43297:SF2">
    <property type="entry name" value="DIPEPTIDE TRANSPORT ATP-BINDING PROTEIN DPPD"/>
    <property type="match status" value="1"/>
</dbReference>
<keyword evidence="6 9" id="KW-0067">ATP-binding</keyword>
<name>A0A0U2XEI6_9MICC</name>
<keyword evidence="3" id="KW-0813">Transport</keyword>
<dbReference type="RefSeq" id="WP_058931471.1">
    <property type="nucleotide sequence ID" value="NZ_CP013747.1"/>
</dbReference>
<comment type="similarity">
    <text evidence="2">Belongs to the ABC transporter superfamily.</text>
</comment>
<dbReference type="GO" id="GO:0015833">
    <property type="term" value="P:peptide transport"/>
    <property type="evidence" value="ECO:0007669"/>
    <property type="project" value="InterPro"/>
</dbReference>
<dbReference type="PANTHER" id="PTHR43297">
    <property type="entry name" value="OLIGOPEPTIDE TRANSPORT ATP-BINDING PROTEIN APPD"/>
    <property type="match status" value="1"/>
</dbReference>